<proteinExistence type="predicted"/>
<organism evidence="3 4">
    <name type="scientific">Loa loa</name>
    <name type="common">Eye worm</name>
    <name type="synonym">Filaria loa</name>
    <dbReference type="NCBI Taxonomy" id="7209"/>
    <lineage>
        <taxon>Eukaryota</taxon>
        <taxon>Metazoa</taxon>
        <taxon>Ecdysozoa</taxon>
        <taxon>Nematoda</taxon>
        <taxon>Chromadorea</taxon>
        <taxon>Rhabditida</taxon>
        <taxon>Spirurina</taxon>
        <taxon>Spiruromorpha</taxon>
        <taxon>Filarioidea</taxon>
        <taxon>Onchocercidae</taxon>
        <taxon>Loa</taxon>
    </lineage>
</organism>
<dbReference type="KEGG" id="loa:LOAG_17426"/>
<reference evidence="4" key="2">
    <citation type="submission" date="2016-11" db="UniProtKB">
        <authorList>
            <consortium name="WormBaseParasite"/>
        </authorList>
    </citation>
    <scope>IDENTIFICATION</scope>
</reference>
<dbReference type="InParanoid" id="A0A1I7W219"/>
<dbReference type="RefSeq" id="XP_020306279.1">
    <property type="nucleotide sequence ID" value="XM_020450089.1"/>
</dbReference>
<dbReference type="STRING" id="7209.A0A1I7W219"/>
<evidence type="ECO:0000313" key="3">
    <source>
        <dbReference type="Proteomes" id="UP000095285"/>
    </source>
</evidence>
<keyword evidence="3" id="KW-1185">Reference proteome</keyword>
<evidence type="ECO:0000313" key="2">
    <source>
        <dbReference type="EMBL" id="EJD75416.1"/>
    </source>
</evidence>
<dbReference type="GeneID" id="31251656"/>
<dbReference type="CTD" id="31251656"/>
<reference evidence="2 3" key="1">
    <citation type="submission" date="2012-04" db="EMBL/GenBank/DDBJ databases">
        <title>The Genome Sequence of Loa loa.</title>
        <authorList>
            <consortium name="The Broad Institute Genome Sequencing Platform"/>
            <consortium name="Broad Institute Genome Sequencing Center for Infectious Disease"/>
            <person name="Nutman T.B."/>
            <person name="Fink D.L."/>
            <person name="Russ C."/>
            <person name="Young S."/>
            <person name="Zeng Q."/>
            <person name="Gargeya S."/>
            <person name="Alvarado L."/>
            <person name="Berlin A."/>
            <person name="Chapman S.B."/>
            <person name="Chen Z."/>
            <person name="Freedman E."/>
            <person name="Gellesch M."/>
            <person name="Goldberg J."/>
            <person name="Griggs A."/>
            <person name="Gujja S."/>
            <person name="Heilman E.R."/>
            <person name="Heiman D."/>
            <person name="Howarth C."/>
            <person name="Mehta T."/>
            <person name="Neiman D."/>
            <person name="Pearson M."/>
            <person name="Roberts A."/>
            <person name="Saif S."/>
            <person name="Shea T."/>
            <person name="Shenoy N."/>
            <person name="Sisk P."/>
            <person name="Stolte C."/>
            <person name="Sykes S."/>
            <person name="White J."/>
            <person name="Yandava C."/>
            <person name="Haas B."/>
            <person name="Henn M.R."/>
            <person name="Nusbaum C."/>
            <person name="Birren B."/>
        </authorList>
    </citation>
    <scope>NUCLEOTIDE SEQUENCE [LARGE SCALE GENOMIC DNA]</scope>
</reference>
<accession>A0A1I7W219</accession>
<dbReference type="WBParaSite" id="EN70_8736">
    <property type="protein sequence ID" value="EN70_8736"/>
    <property type="gene ID" value="EN70_8736"/>
</dbReference>
<protein>
    <submittedName>
        <fullName evidence="2 4">EB module family protein</fullName>
    </submittedName>
</protein>
<name>A0A1I7W219_LOALO</name>
<dbReference type="eggNOG" id="KOG1218">
    <property type="taxonomic scope" value="Eukaryota"/>
</dbReference>
<dbReference type="AlphaFoldDB" id="A0A1I7W219"/>
<gene>
    <name evidence="2 4" type="ORF">LOAG_17426</name>
</gene>
<sequence>MQILQVPPGGSCLTDRNCKGGSKCRDGWCICPEASMKVIDFNCEKVYSDPLLTLIQNNSSATNSLTSDNRIMIPRISLSALSIAPASAKMLETIERPATFPTFVSKLHVDSLTSSTVSLQYVGDVQPAADVSQWKTATAVSTINDITLATSIPIRLPGQPRITGPPLRRPRPQTATVSTYKIQPGNGICPTPDNVVRDESTNYLIICNGEKPLCPPNSYCYVTGYADQEYNCCRS</sequence>
<dbReference type="Proteomes" id="UP000095285">
    <property type="component" value="Unassembled WGS sequence"/>
</dbReference>
<dbReference type="OrthoDB" id="504708at2759"/>
<feature type="domain" description="EB" evidence="1">
    <location>
        <begin position="5"/>
        <end position="38"/>
    </location>
</feature>
<evidence type="ECO:0000313" key="4">
    <source>
        <dbReference type="WBParaSite" id="EN70_8736"/>
    </source>
</evidence>
<dbReference type="Pfam" id="PF01683">
    <property type="entry name" value="EB"/>
    <property type="match status" value="1"/>
</dbReference>
<dbReference type="InterPro" id="IPR006149">
    <property type="entry name" value="EB_dom"/>
</dbReference>
<dbReference type="EMBL" id="JH712139">
    <property type="protein sequence ID" value="EJD75416.1"/>
    <property type="molecule type" value="Genomic_DNA"/>
</dbReference>
<accession>A0A1S0UJ08</accession>
<evidence type="ECO:0000259" key="1">
    <source>
        <dbReference type="Pfam" id="PF01683"/>
    </source>
</evidence>